<dbReference type="EMBL" id="AMRV01000002">
    <property type="protein sequence ID" value="EMD83932.1"/>
    <property type="molecule type" value="Genomic_DNA"/>
</dbReference>
<gene>
    <name evidence="1" type="ORF">C725_0904</name>
</gene>
<dbReference type="Pfam" id="PF11162">
    <property type="entry name" value="DUF2946"/>
    <property type="match status" value="1"/>
</dbReference>
<dbReference type="AlphaFoldDB" id="M2U7E6"/>
<keyword evidence="2" id="KW-1185">Reference proteome</keyword>
<dbReference type="InterPro" id="IPR021333">
    <property type="entry name" value="DUF2946"/>
</dbReference>
<evidence type="ECO:0000313" key="2">
    <source>
        <dbReference type="Proteomes" id="UP000011717"/>
    </source>
</evidence>
<sequence>MYAALFGLAMLMRIMIPQGFMPVQSDDGFLLTICTGQGVIQTRVSAEKYGIGADSEQHEGRQGSSPCDYAATITGHALPEAFSELLPHLWMPVAFRAAGVIADLVLPRMAAPPPPERGPPAQS</sequence>
<comment type="caution">
    <text evidence="1">The sequence shown here is derived from an EMBL/GenBank/DDBJ whole genome shotgun (WGS) entry which is preliminary data.</text>
</comment>
<dbReference type="Proteomes" id="UP000011717">
    <property type="component" value="Unassembled WGS sequence"/>
</dbReference>
<name>M2U7E6_9SPHN</name>
<reference evidence="1 2" key="1">
    <citation type="journal article" date="2013" name="Genome Announc.">
        <title>Draft Genome Sequence of Strain JLT2015T, Belonging to the Family Sphingomonadaceae of the Alphaproteobacteria.</title>
        <authorList>
            <person name="Tang K."/>
            <person name="Liu K."/>
            <person name="Li S."/>
            <person name="Jiao N."/>
        </authorList>
    </citation>
    <scope>NUCLEOTIDE SEQUENCE [LARGE SCALE GENOMIC DNA]</scope>
    <source>
        <strain evidence="1 2">JLT2015</strain>
    </source>
</reference>
<accession>M2U7E6</accession>
<evidence type="ECO:0000313" key="1">
    <source>
        <dbReference type="EMBL" id="EMD83932.1"/>
    </source>
</evidence>
<proteinExistence type="predicted"/>
<organism evidence="1 2">
    <name type="scientific">Pacificimonas flava</name>
    <dbReference type="NCBI Taxonomy" id="1234595"/>
    <lineage>
        <taxon>Bacteria</taxon>
        <taxon>Pseudomonadati</taxon>
        <taxon>Pseudomonadota</taxon>
        <taxon>Alphaproteobacteria</taxon>
        <taxon>Sphingomonadales</taxon>
        <taxon>Sphingosinicellaceae</taxon>
        <taxon>Pacificimonas</taxon>
    </lineage>
</organism>
<protein>
    <submittedName>
        <fullName evidence="1">Uncharacterized protein</fullName>
    </submittedName>
</protein>